<dbReference type="EMBL" id="BONX01000002">
    <property type="protein sequence ID" value="GIG93683.1"/>
    <property type="molecule type" value="Genomic_DNA"/>
</dbReference>
<organism evidence="2 3">
    <name type="scientific">Plantactinospora mayteni</name>
    <dbReference type="NCBI Taxonomy" id="566021"/>
    <lineage>
        <taxon>Bacteria</taxon>
        <taxon>Bacillati</taxon>
        <taxon>Actinomycetota</taxon>
        <taxon>Actinomycetes</taxon>
        <taxon>Micromonosporales</taxon>
        <taxon>Micromonosporaceae</taxon>
        <taxon>Plantactinospora</taxon>
    </lineage>
</organism>
<sequence>MIIPGVPVLLPRIERLLRESWANNKGLIPDIGSLGVPETREQLQQLLRKLSEILGELQKEANRINTSSWKIIIPAHVRGLLELAERVLAESTRFMREASTVPFAVLDDIQMWQKIQMASDKVRDNMGPRGFDRDLDYAGRAADKSWEGKFYDAYTSQIANQSNAVAVTATMANRAHTYLSTAFVSACFSYAAWVNLAYSLTMFLSRIGLGNPTLLIDGGQYSQFMNLYLNAKFTEGLSKTNIGFQALLMKALIDSREGLTQAGQPEPGQYGVDREWPNPFNDRLYMRVREENNRVVLDGGAGTGKNEYRPSPR</sequence>
<evidence type="ECO:0000256" key="1">
    <source>
        <dbReference type="SAM" id="Coils"/>
    </source>
</evidence>
<comment type="caution">
    <text evidence="2">The sequence shown here is derived from an EMBL/GenBank/DDBJ whole genome shotgun (WGS) entry which is preliminary data.</text>
</comment>
<evidence type="ECO:0000313" key="3">
    <source>
        <dbReference type="Proteomes" id="UP000621500"/>
    </source>
</evidence>
<feature type="coiled-coil region" evidence="1">
    <location>
        <begin position="40"/>
        <end position="67"/>
    </location>
</feature>
<gene>
    <name evidence="2" type="ORF">Pma05_02560</name>
</gene>
<protein>
    <submittedName>
        <fullName evidence="2">Uncharacterized protein</fullName>
    </submittedName>
</protein>
<keyword evidence="3" id="KW-1185">Reference proteome</keyword>
<name>A0ABQ4EG31_9ACTN</name>
<accession>A0ABQ4EG31</accession>
<proteinExistence type="predicted"/>
<dbReference type="RefSeq" id="WP_203855357.1">
    <property type="nucleotide sequence ID" value="NZ_BAAAZQ010000003.1"/>
</dbReference>
<dbReference type="Proteomes" id="UP000621500">
    <property type="component" value="Unassembled WGS sequence"/>
</dbReference>
<keyword evidence="1" id="KW-0175">Coiled coil</keyword>
<evidence type="ECO:0000313" key="2">
    <source>
        <dbReference type="EMBL" id="GIG93683.1"/>
    </source>
</evidence>
<reference evidence="2 3" key="1">
    <citation type="submission" date="2021-01" db="EMBL/GenBank/DDBJ databases">
        <title>Whole genome shotgun sequence of Plantactinospora mayteni NBRC 109088.</title>
        <authorList>
            <person name="Komaki H."/>
            <person name="Tamura T."/>
        </authorList>
    </citation>
    <scope>NUCLEOTIDE SEQUENCE [LARGE SCALE GENOMIC DNA]</scope>
    <source>
        <strain evidence="2 3">NBRC 109088</strain>
    </source>
</reference>